<name>A0ABQ8EVF3_9FUNG</name>
<comment type="similarity">
    <text evidence="2">Belongs to the YSP2 family.</text>
</comment>
<evidence type="ECO:0000256" key="6">
    <source>
        <dbReference type="SAM" id="MobiDB-lite"/>
    </source>
</evidence>
<comment type="caution">
    <text evidence="8">The sequence shown here is derived from an EMBL/GenBank/DDBJ whole genome shotgun (WGS) entry which is preliminary data.</text>
</comment>
<proteinExistence type="inferred from homology"/>
<evidence type="ECO:0000256" key="1">
    <source>
        <dbReference type="ARBA" id="ARBA00004167"/>
    </source>
</evidence>
<reference evidence="8 9" key="1">
    <citation type="submission" date="2021-02" db="EMBL/GenBank/DDBJ databases">
        <title>Variation within the Batrachochytrium salamandrivorans European outbreak.</title>
        <authorList>
            <person name="Kelly M."/>
            <person name="Pasmans F."/>
            <person name="Shea T.P."/>
            <person name="Munoz J.F."/>
            <person name="Carranza S."/>
            <person name="Cuomo C.A."/>
            <person name="Martel A."/>
        </authorList>
    </citation>
    <scope>NUCLEOTIDE SEQUENCE [LARGE SCALE GENOMIC DNA]</scope>
    <source>
        <strain evidence="8 9">AMFP18/2</strain>
    </source>
</reference>
<keyword evidence="9" id="KW-1185">Reference proteome</keyword>
<feature type="region of interest" description="Disordered" evidence="6">
    <location>
        <begin position="1183"/>
        <end position="1212"/>
    </location>
</feature>
<evidence type="ECO:0000313" key="9">
    <source>
        <dbReference type="Proteomes" id="UP001648503"/>
    </source>
</evidence>
<organism evidence="8 9">
    <name type="scientific">Batrachochytrium salamandrivorans</name>
    <dbReference type="NCBI Taxonomy" id="1357716"/>
    <lineage>
        <taxon>Eukaryota</taxon>
        <taxon>Fungi</taxon>
        <taxon>Fungi incertae sedis</taxon>
        <taxon>Chytridiomycota</taxon>
        <taxon>Chytridiomycota incertae sedis</taxon>
        <taxon>Chytridiomycetes</taxon>
        <taxon>Rhizophydiales</taxon>
        <taxon>Rhizophydiales incertae sedis</taxon>
        <taxon>Batrachochytrium</taxon>
    </lineage>
</organism>
<gene>
    <name evidence="8" type="ORF">BASA50_000050</name>
</gene>
<feature type="region of interest" description="Disordered" evidence="6">
    <location>
        <begin position="233"/>
        <end position="320"/>
    </location>
</feature>
<feature type="region of interest" description="Disordered" evidence="6">
    <location>
        <begin position="696"/>
        <end position="772"/>
    </location>
</feature>
<dbReference type="InterPro" id="IPR031968">
    <property type="entry name" value="VASt"/>
</dbReference>
<dbReference type="CDD" id="cd13220">
    <property type="entry name" value="PH-GRAM_GRAMDC"/>
    <property type="match status" value="1"/>
</dbReference>
<dbReference type="Proteomes" id="UP001648503">
    <property type="component" value="Unassembled WGS sequence"/>
</dbReference>
<keyword evidence="3" id="KW-0812">Transmembrane</keyword>
<feature type="compositionally biased region" description="Low complexity" evidence="6">
    <location>
        <begin position="240"/>
        <end position="255"/>
    </location>
</feature>
<feature type="region of interest" description="Disordered" evidence="6">
    <location>
        <begin position="602"/>
        <end position="621"/>
    </location>
</feature>
<dbReference type="InterPro" id="IPR051482">
    <property type="entry name" value="Cholesterol_transport"/>
</dbReference>
<feature type="region of interest" description="Disordered" evidence="6">
    <location>
        <begin position="1"/>
        <end position="46"/>
    </location>
</feature>
<dbReference type="PANTHER" id="PTHR23319:SF4">
    <property type="entry name" value="GRAM DOMAIN CONTAINING 1B, ISOFORM E"/>
    <property type="match status" value="1"/>
</dbReference>
<evidence type="ECO:0000256" key="4">
    <source>
        <dbReference type="ARBA" id="ARBA00022989"/>
    </source>
</evidence>
<dbReference type="Pfam" id="PF16016">
    <property type="entry name" value="VASt"/>
    <property type="match status" value="1"/>
</dbReference>
<feature type="compositionally biased region" description="Basic and acidic residues" evidence="6">
    <location>
        <begin position="308"/>
        <end position="319"/>
    </location>
</feature>
<feature type="compositionally biased region" description="Basic and acidic residues" evidence="6">
    <location>
        <begin position="9"/>
        <end position="34"/>
    </location>
</feature>
<feature type="compositionally biased region" description="Basic residues" evidence="6">
    <location>
        <begin position="724"/>
        <end position="733"/>
    </location>
</feature>
<feature type="compositionally biased region" description="Polar residues" evidence="6">
    <location>
        <begin position="748"/>
        <end position="764"/>
    </location>
</feature>
<dbReference type="Pfam" id="PF02893">
    <property type="entry name" value="GRAM"/>
    <property type="match status" value="1"/>
</dbReference>
<dbReference type="InterPro" id="IPR011993">
    <property type="entry name" value="PH-like_dom_sf"/>
</dbReference>
<dbReference type="PROSITE" id="PS51778">
    <property type="entry name" value="VAST"/>
    <property type="match status" value="1"/>
</dbReference>
<feature type="compositionally biased region" description="Polar residues" evidence="6">
    <location>
        <begin position="35"/>
        <end position="46"/>
    </location>
</feature>
<keyword evidence="4" id="KW-1133">Transmembrane helix</keyword>
<keyword evidence="5" id="KW-0472">Membrane</keyword>
<dbReference type="InterPro" id="IPR004182">
    <property type="entry name" value="GRAM"/>
</dbReference>
<dbReference type="EMBL" id="JAFCIX010000569">
    <property type="protein sequence ID" value="KAH6587002.1"/>
    <property type="molecule type" value="Genomic_DNA"/>
</dbReference>
<evidence type="ECO:0000256" key="2">
    <source>
        <dbReference type="ARBA" id="ARBA00006582"/>
    </source>
</evidence>
<sequence length="1212" mass="132649">MDPPNEQEGVGKKDVVQEDTPRGTPKDSQEDRQESAQQQMQDTHINSHNEGQLVVKSPLSTQPSPPSPAIIDNSLQQAPHLLSDCTDTMVSVFGDVHAGSFSFQKNSVGCERSMKLTGIETKLVDAAASELTSSLVSGTEKEKETVNGPQIETKAAAITHNEVGVGRSAPLAANSVHTTIHDAVIDHPLSPFQSRTVPYTAVPQEPSHLEASPPQIHVIDCNADIAEQDESISDLRLKRNNTSNSTKSISSTNSVKSDRSSKLMSAHTHPPSSHTASDTDVPAVGSGVSTPHVLPGNRKVRNSRSFSHTHDSRCNRVMEDPPQTSTIMSDIENLHAIHGTASLGSVPIEQSYIYISKESHSLGPSLNETQRRRLSAGRDIIPVDQTKSRSTISSLRSLQPSPKSWFASNLTSDYSLSTETESATFLITPDSIPIDMASSKRNTDMHEIFPEMRNDEALIEDYSCAWQKEVMLQGRLYITTKGLAFNSRIIWSYSAFIPYADIISMEKKNFVGIIPSSIEISTKSTKYLFASFITRDATLDLCRRIWTGFPNNIIQLKSPKQPRSFSGSSSSENDRDYIPLEDHISHTDQSTSSSLGLTQHTECETGALPPDGTPSMNVSTTSLSTSFHSSVNWIAQASPTSDNRFISALTTELNSSSSTSQWHSQMRGVDRNASTGSLLLSKTIGLAELATFESSTGDHLSVQGPADPPPSESPLDSPTIPIPHRTHIVHQKHPVVLTKPDLPKARKPTSSYPTKSLLNSNNETDSAKRVYSQPTDALQALLKRRKHDVPNHPVECPCSSTHDRMKPLLDTNVPLPIEIVWMLLYGYGSVTKGFINGFWVNQCKHRDLKTFDWVAENQTLLDPEVIEIKPGEVMFHSLLVGHHRRVEYVVPLTNPLGPKETRCQIHDYVVNKSDDMICIKSANRTPDVPSGTAFEAITRICLTFVSPNITRMRASCDIEYSKSSWIKMAIDRAVPEGLKSYQTSLLTALRYHISETPDLVKQQYQHLASVENSSDSLVIEDETGLSSGLGVATMVHPGSSTLSADSLEKYNEAIRSAGNGHLPSVRQSKRSGEAPVKRASSVHLIILLVVTLCIAMANLTALWHLSSEVDSLRGEIFRMGEIVAGQHELIHLLKAQANHGISDAFIKESKGSGQSESSTQHFSLKTEGDASMASIHVAIFPSLPPQTTPLARNVDKPSSHQPQQKTSGEEEL</sequence>
<dbReference type="Gene3D" id="2.30.29.30">
    <property type="entry name" value="Pleckstrin-homology domain (PH domain)/Phosphotyrosine-binding domain (PTB)"/>
    <property type="match status" value="1"/>
</dbReference>
<dbReference type="PANTHER" id="PTHR23319">
    <property type="entry name" value="GRAM DOMAIN CONTAINING 1B, ISOFORM E"/>
    <property type="match status" value="1"/>
</dbReference>
<comment type="subcellular location">
    <subcellularLocation>
        <location evidence="1">Membrane</location>
        <topology evidence="1">Single-pass membrane protein</topology>
    </subcellularLocation>
</comment>
<evidence type="ECO:0000256" key="3">
    <source>
        <dbReference type="ARBA" id="ARBA00022692"/>
    </source>
</evidence>
<protein>
    <recommendedName>
        <fullName evidence="7">VASt domain-containing protein</fullName>
    </recommendedName>
</protein>
<evidence type="ECO:0000313" key="8">
    <source>
        <dbReference type="EMBL" id="KAH6587002.1"/>
    </source>
</evidence>
<dbReference type="SMART" id="SM00568">
    <property type="entry name" value="GRAM"/>
    <property type="match status" value="1"/>
</dbReference>
<evidence type="ECO:0000259" key="7">
    <source>
        <dbReference type="PROSITE" id="PS51778"/>
    </source>
</evidence>
<feature type="domain" description="VASt" evidence="7">
    <location>
        <begin position="804"/>
        <end position="997"/>
    </location>
</feature>
<evidence type="ECO:0000256" key="5">
    <source>
        <dbReference type="ARBA" id="ARBA00023136"/>
    </source>
</evidence>
<accession>A0ABQ8EVF3</accession>